<evidence type="ECO:0000256" key="3">
    <source>
        <dbReference type="ARBA" id="ARBA00011489"/>
    </source>
</evidence>
<evidence type="ECO:0000313" key="12">
    <source>
        <dbReference type="Proteomes" id="UP001604277"/>
    </source>
</evidence>
<feature type="transmembrane region" description="Helical" evidence="8">
    <location>
        <begin position="175"/>
        <end position="198"/>
    </location>
</feature>
<reference evidence="12" key="1">
    <citation type="submission" date="2024-07" db="EMBL/GenBank/DDBJ databases">
        <title>Two chromosome-level genome assemblies of Korean endemic species Abeliophyllum distichum and Forsythia ovata (Oleaceae).</title>
        <authorList>
            <person name="Jang H."/>
        </authorList>
    </citation>
    <scope>NUCLEOTIDE SEQUENCE [LARGE SCALE GENOMIC DNA]</scope>
</reference>
<name>A0ABD1P790_9LAMI</name>
<feature type="transmembrane region" description="Helical" evidence="8">
    <location>
        <begin position="125"/>
        <end position="155"/>
    </location>
</feature>
<dbReference type="PANTHER" id="PTHR36488">
    <property type="entry name" value="CASP-LIKE PROTEIN 1U1"/>
    <property type="match status" value="1"/>
</dbReference>
<organism evidence="11 12">
    <name type="scientific">Forsythia ovata</name>
    <dbReference type="NCBI Taxonomy" id="205694"/>
    <lineage>
        <taxon>Eukaryota</taxon>
        <taxon>Viridiplantae</taxon>
        <taxon>Streptophyta</taxon>
        <taxon>Embryophyta</taxon>
        <taxon>Tracheophyta</taxon>
        <taxon>Spermatophyta</taxon>
        <taxon>Magnoliopsida</taxon>
        <taxon>eudicotyledons</taxon>
        <taxon>Gunneridae</taxon>
        <taxon>Pentapetalae</taxon>
        <taxon>asterids</taxon>
        <taxon>lamiids</taxon>
        <taxon>Lamiales</taxon>
        <taxon>Oleaceae</taxon>
        <taxon>Forsythieae</taxon>
        <taxon>Forsythia</taxon>
    </lineage>
</organism>
<comment type="caution">
    <text evidence="11">The sequence shown here is derived from an EMBL/GenBank/DDBJ whole genome shotgun (WGS) entry which is preliminary data.</text>
</comment>
<keyword evidence="6 8" id="KW-1133">Transmembrane helix</keyword>
<feature type="domain" description="Casparian strip membrane protein" evidence="9">
    <location>
        <begin position="34"/>
        <end position="187"/>
    </location>
</feature>
<evidence type="ECO:0000256" key="4">
    <source>
        <dbReference type="ARBA" id="ARBA00022475"/>
    </source>
</evidence>
<dbReference type="InterPro" id="IPR044173">
    <property type="entry name" value="CASPL"/>
</dbReference>
<dbReference type="NCBIfam" id="TIGR01569">
    <property type="entry name" value="A_tha_TIGR01569"/>
    <property type="match status" value="1"/>
</dbReference>
<evidence type="ECO:0000259" key="9">
    <source>
        <dbReference type="Pfam" id="PF04535"/>
    </source>
</evidence>
<evidence type="ECO:0000256" key="6">
    <source>
        <dbReference type="ARBA" id="ARBA00022989"/>
    </source>
</evidence>
<dbReference type="PANTHER" id="PTHR36488:SF8">
    <property type="entry name" value="CASP-LIKE PROTEIN 1U1"/>
    <property type="match status" value="1"/>
</dbReference>
<sequence>MEREATYISSNGGGGIEGGVNGGDKQVMVVANKKTMRFSALVLRALALALTLAAAVLLGTNKQSTVVPIALVPTLPPINVGVTAKWHYLSAFVYFVVANAIACAYAAISLLITMANRAGKKGLGMIITIFDLAMVALLFSGVGAAFAVGLIGFQGNSHVHWNKVCNMFEKFCDQAAAAVGVSFIGSMLFFLMVLLATLNLHKNVNEK</sequence>
<feature type="transmembrane region" description="Helical" evidence="8">
    <location>
        <begin position="38"/>
        <end position="58"/>
    </location>
</feature>
<evidence type="ECO:0000256" key="1">
    <source>
        <dbReference type="ARBA" id="ARBA00004651"/>
    </source>
</evidence>
<dbReference type="GO" id="GO:0005886">
    <property type="term" value="C:plasma membrane"/>
    <property type="evidence" value="ECO:0007669"/>
    <property type="project" value="UniProtKB-SubCell"/>
</dbReference>
<keyword evidence="12" id="KW-1185">Reference proteome</keyword>
<comment type="subunit">
    <text evidence="3 8">Homodimer and heterodimers.</text>
</comment>
<dbReference type="AlphaFoldDB" id="A0ABD1P790"/>
<evidence type="ECO:0000256" key="5">
    <source>
        <dbReference type="ARBA" id="ARBA00022692"/>
    </source>
</evidence>
<dbReference type="Proteomes" id="UP001604277">
    <property type="component" value="Unassembled WGS sequence"/>
</dbReference>
<comment type="subcellular location">
    <subcellularLocation>
        <location evidence="1 8">Cell membrane</location>
        <topology evidence="1 8">Multi-pass membrane protein</topology>
    </subcellularLocation>
</comment>
<evidence type="ECO:0000256" key="2">
    <source>
        <dbReference type="ARBA" id="ARBA00007651"/>
    </source>
</evidence>
<evidence type="ECO:0000313" key="10">
    <source>
        <dbReference type="EMBL" id="KAL2458556.1"/>
    </source>
</evidence>
<dbReference type="EMBL" id="JBFOLJ010000023">
    <property type="protein sequence ID" value="KAL2459233.1"/>
    <property type="molecule type" value="Genomic_DNA"/>
</dbReference>
<evidence type="ECO:0000313" key="11">
    <source>
        <dbReference type="EMBL" id="KAL2459233.1"/>
    </source>
</evidence>
<accession>A0ABD1P790</accession>
<dbReference type="EMBL" id="JBFOLJ010000028">
    <property type="protein sequence ID" value="KAL2458556.1"/>
    <property type="molecule type" value="Genomic_DNA"/>
</dbReference>
<feature type="transmembrane region" description="Helical" evidence="8">
    <location>
        <begin position="91"/>
        <end position="113"/>
    </location>
</feature>
<comment type="similarity">
    <text evidence="2 8">Belongs to the Casparian strip membrane proteins (CASP) family.</text>
</comment>
<dbReference type="Pfam" id="PF04535">
    <property type="entry name" value="CASP_dom"/>
    <property type="match status" value="1"/>
</dbReference>
<keyword evidence="5 8" id="KW-0812">Transmembrane</keyword>
<reference evidence="11" key="2">
    <citation type="submission" date="2024-07" db="EMBL/GenBank/DDBJ databases">
        <title>Two chromosome-level genome assemblies of Korean endemic species Abeliophyllum distichum and Forsythia ovata (Oleaceae).</title>
        <authorList>
            <person name="Mun J.H."/>
        </authorList>
    </citation>
    <scope>NUCLEOTIDE SEQUENCE</scope>
    <source>
        <strain evidence="11">KNKB202402200001</strain>
        <tissue evidence="11">Leaf</tissue>
    </source>
</reference>
<keyword evidence="4 8" id="KW-1003">Cell membrane</keyword>
<evidence type="ECO:0000256" key="7">
    <source>
        <dbReference type="ARBA" id="ARBA00023136"/>
    </source>
</evidence>
<evidence type="ECO:0000256" key="8">
    <source>
        <dbReference type="RuleBase" id="RU361233"/>
    </source>
</evidence>
<gene>
    <name evidence="11" type="ORF">Fot_54922</name>
    <name evidence="10" type="ORF">Fot_55586</name>
</gene>
<keyword evidence="7 8" id="KW-0472">Membrane</keyword>
<proteinExistence type="inferred from homology"/>
<dbReference type="InterPro" id="IPR006702">
    <property type="entry name" value="CASP_dom"/>
</dbReference>
<dbReference type="InterPro" id="IPR006459">
    <property type="entry name" value="CASP/CASPL"/>
</dbReference>
<protein>
    <recommendedName>
        <fullName evidence="8">CASP-like protein</fullName>
    </recommendedName>
</protein>